<dbReference type="InterPro" id="IPR005122">
    <property type="entry name" value="Uracil-DNA_glycosylase-like"/>
</dbReference>
<dbReference type="FunFam" id="3.40.470.10:FF:000001">
    <property type="entry name" value="Uracil-DNA glycosylase"/>
    <property type="match status" value="1"/>
</dbReference>
<evidence type="ECO:0000256" key="12">
    <source>
        <dbReference type="RuleBase" id="RU003780"/>
    </source>
</evidence>
<dbReference type="InterPro" id="IPR036895">
    <property type="entry name" value="Uracil-DNA_glycosylase-like_sf"/>
</dbReference>
<evidence type="ECO:0000256" key="10">
    <source>
        <dbReference type="HAMAP-Rule" id="MF_00148"/>
    </source>
</evidence>
<dbReference type="PANTHER" id="PTHR11264">
    <property type="entry name" value="URACIL-DNA GLYCOSYLASE"/>
    <property type="match status" value="1"/>
</dbReference>
<evidence type="ECO:0000256" key="4">
    <source>
        <dbReference type="ARBA" id="ARBA00012030"/>
    </source>
</evidence>
<keyword evidence="9 10" id="KW-0234">DNA repair</keyword>
<evidence type="ECO:0000256" key="1">
    <source>
        <dbReference type="ARBA" id="ARBA00001400"/>
    </source>
</evidence>
<dbReference type="HAMAP" id="MF_00148">
    <property type="entry name" value="UDG"/>
    <property type="match status" value="1"/>
</dbReference>
<evidence type="ECO:0000256" key="7">
    <source>
        <dbReference type="ARBA" id="ARBA00022763"/>
    </source>
</evidence>
<feature type="domain" description="Uracil-DNA glycosylase-like" evidence="13">
    <location>
        <begin position="50"/>
        <end position="210"/>
    </location>
</feature>
<organism evidence="14 15">
    <name type="scientific">Ancylomarina subtilis</name>
    <dbReference type="NCBI Taxonomy" id="1639035"/>
    <lineage>
        <taxon>Bacteria</taxon>
        <taxon>Pseudomonadati</taxon>
        <taxon>Bacteroidota</taxon>
        <taxon>Bacteroidia</taxon>
        <taxon>Marinilabiliales</taxon>
        <taxon>Marinifilaceae</taxon>
        <taxon>Ancylomarina</taxon>
    </lineage>
</organism>
<name>A0A4Q7V3W6_9BACT</name>
<dbReference type="NCBIfam" id="NF003588">
    <property type="entry name" value="PRK05254.1-1"/>
    <property type="match status" value="1"/>
</dbReference>
<dbReference type="EMBL" id="SHKN01000007">
    <property type="protein sequence ID" value="RZT91121.1"/>
    <property type="molecule type" value="Genomic_DNA"/>
</dbReference>
<dbReference type="RefSeq" id="WP_130308674.1">
    <property type="nucleotide sequence ID" value="NZ_SHKN01000007.1"/>
</dbReference>
<evidence type="ECO:0000256" key="8">
    <source>
        <dbReference type="ARBA" id="ARBA00022801"/>
    </source>
</evidence>
<evidence type="ECO:0000313" key="14">
    <source>
        <dbReference type="EMBL" id="RZT91121.1"/>
    </source>
</evidence>
<dbReference type="Pfam" id="PF03167">
    <property type="entry name" value="UDG"/>
    <property type="match status" value="1"/>
</dbReference>
<dbReference type="SMART" id="SM00987">
    <property type="entry name" value="UreE_C"/>
    <property type="match status" value="1"/>
</dbReference>
<dbReference type="NCBIfam" id="NF003591">
    <property type="entry name" value="PRK05254.1-4"/>
    <property type="match status" value="1"/>
</dbReference>
<dbReference type="SMART" id="SM00986">
    <property type="entry name" value="UDG"/>
    <property type="match status" value="1"/>
</dbReference>
<evidence type="ECO:0000256" key="9">
    <source>
        <dbReference type="ARBA" id="ARBA00023204"/>
    </source>
</evidence>
<keyword evidence="7 10" id="KW-0227">DNA damage</keyword>
<dbReference type="Proteomes" id="UP000293562">
    <property type="component" value="Unassembled WGS sequence"/>
</dbReference>
<gene>
    <name evidence="10" type="primary">ung</name>
    <name evidence="14" type="ORF">EV201_3334</name>
</gene>
<dbReference type="SUPFAM" id="SSF52141">
    <property type="entry name" value="Uracil-DNA glycosylase-like"/>
    <property type="match status" value="1"/>
</dbReference>
<evidence type="ECO:0000256" key="6">
    <source>
        <dbReference type="ARBA" id="ARBA00022490"/>
    </source>
</evidence>
<dbReference type="AlphaFoldDB" id="A0A4Q7V3W6"/>
<evidence type="ECO:0000256" key="3">
    <source>
        <dbReference type="ARBA" id="ARBA00008184"/>
    </source>
</evidence>
<proteinExistence type="inferred from homology"/>
<dbReference type="GO" id="GO:0097510">
    <property type="term" value="P:base-excision repair, AP site formation via deaminated base removal"/>
    <property type="evidence" value="ECO:0007669"/>
    <property type="project" value="TreeGrafter"/>
</dbReference>
<dbReference type="EC" id="3.2.2.27" evidence="4 10"/>
<keyword evidence="6 10" id="KW-0963">Cytoplasm</keyword>
<dbReference type="OrthoDB" id="9804372at2"/>
<dbReference type="InterPro" id="IPR002043">
    <property type="entry name" value="UDG_fam1"/>
</dbReference>
<evidence type="ECO:0000313" key="15">
    <source>
        <dbReference type="Proteomes" id="UP000293562"/>
    </source>
</evidence>
<comment type="similarity">
    <text evidence="3 10 12">Belongs to the uracil-DNA glycosylase (UDG) superfamily. UNG family.</text>
</comment>
<evidence type="ECO:0000256" key="11">
    <source>
        <dbReference type="PROSITE-ProRule" id="PRU10072"/>
    </source>
</evidence>
<evidence type="ECO:0000256" key="5">
    <source>
        <dbReference type="ARBA" id="ARBA00018429"/>
    </source>
</evidence>
<dbReference type="PANTHER" id="PTHR11264:SF0">
    <property type="entry name" value="URACIL-DNA GLYCOSYLASE"/>
    <property type="match status" value="1"/>
</dbReference>
<dbReference type="Gene3D" id="3.40.470.10">
    <property type="entry name" value="Uracil-DNA glycosylase-like domain"/>
    <property type="match status" value="1"/>
</dbReference>
<feature type="active site" description="Proton acceptor" evidence="10 11">
    <location>
        <position position="65"/>
    </location>
</feature>
<reference evidence="14 15" key="1">
    <citation type="submission" date="2019-02" db="EMBL/GenBank/DDBJ databases">
        <title>Genomic Encyclopedia of Type Strains, Phase IV (KMG-IV): sequencing the most valuable type-strain genomes for metagenomic binning, comparative biology and taxonomic classification.</title>
        <authorList>
            <person name="Goeker M."/>
        </authorList>
    </citation>
    <scope>NUCLEOTIDE SEQUENCE [LARGE SCALE GENOMIC DNA]</scope>
    <source>
        <strain evidence="14 15">DSM 28825</strain>
    </source>
</reference>
<comment type="caution">
    <text evidence="14">The sequence shown here is derived from an EMBL/GenBank/DDBJ whole genome shotgun (WGS) entry which is preliminary data.</text>
</comment>
<dbReference type="CDD" id="cd10027">
    <property type="entry name" value="UDG-F1-like"/>
    <property type="match status" value="1"/>
</dbReference>
<sequence length="233" mass="26958">MNKNINESWKKYLEAEFEKPYFKQLERFVDNEYQEHEIYPPQELIFRAFNSCSFNQIKVVILGQDPYHGPKQANGLAFSVNDEMKFPPSLRNIYKEMNQDLNIPISSKGNLEDWAKQGVLLINATLTVRANEAGSHQKKGWEEFTDAAIKALSEQREQLVFILWGSYAQKKGAQIDSTKHHIIKSAHPSPLSAHRGFFGSKPFSQTNRYLREQGLEPINWELKHESAQKSLNF</sequence>
<evidence type="ECO:0000256" key="2">
    <source>
        <dbReference type="ARBA" id="ARBA00002631"/>
    </source>
</evidence>
<keyword evidence="8 10" id="KW-0378">Hydrolase</keyword>
<dbReference type="NCBIfam" id="NF003592">
    <property type="entry name" value="PRK05254.1-5"/>
    <property type="match status" value="1"/>
</dbReference>
<dbReference type="PROSITE" id="PS00130">
    <property type="entry name" value="U_DNA_GLYCOSYLASE"/>
    <property type="match status" value="1"/>
</dbReference>
<evidence type="ECO:0000259" key="13">
    <source>
        <dbReference type="SMART" id="SM00986"/>
    </source>
</evidence>
<comment type="function">
    <text evidence="2 10 12">Excises uracil residues from the DNA which can arise as a result of misincorporation of dUMP residues by DNA polymerase or due to deamination of cytosine.</text>
</comment>
<keyword evidence="15" id="KW-1185">Reference proteome</keyword>
<comment type="catalytic activity">
    <reaction evidence="1 10 12">
        <text>Hydrolyzes single-stranded DNA or mismatched double-stranded DNA and polynucleotides, releasing free uracil.</text>
        <dbReference type="EC" id="3.2.2.27"/>
    </reaction>
</comment>
<dbReference type="InterPro" id="IPR018085">
    <property type="entry name" value="Ura-DNA_Glyclase_AS"/>
</dbReference>
<dbReference type="GO" id="GO:0005737">
    <property type="term" value="C:cytoplasm"/>
    <property type="evidence" value="ECO:0007669"/>
    <property type="project" value="UniProtKB-SubCell"/>
</dbReference>
<protein>
    <recommendedName>
        <fullName evidence="5 10">Uracil-DNA glycosylase</fullName>
        <shortName evidence="10">UDG</shortName>
        <ecNumber evidence="4 10">3.2.2.27</ecNumber>
    </recommendedName>
</protein>
<dbReference type="GO" id="GO:0004844">
    <property type="term" value="F:uracil DNA N-glycosylase activity"/>
    <property type="evidence" value="ECO:0007669"/>
    <property type="project" value="UniProtKB-UniRule"/>
</dbReference>
<comment type="subcellular location">
    <subcellularLocation>
        <location evidence="10">Cytoplasm</location>
    </subcellularLocation>
</comment>
<dbReference type="NCBIfam" id="TIGR00628">
    <property type="entry name" value="ung"/>
    <property type="match status" value="1"/>
</dbReference>
<accession>A0A4Q7V3W6</accession>
<dbReference type="NCBIfam" id="NF003589">
    <property type="entry name" value="PRK05254.1-2"/>
    <property type="match status" value="1"/>
</dbReference>